<name>A0A8K0W250_9PLEO</name>
<sequence>MEPFKYPDLPSEDYIRIIELLPGEPADEIKFNLTVELRTHCKESYDAISYVWGDKRKLRSIVCCNKAMKITENLYSALETIRAKHPGKSTRLWADAISIDQENIQEKNHQVKNMGLVYRNAGLVHIWLGADSDGIAKDTFRLVQEYNTLLHLPKLFSPGPDTSTVDELSAYLLEVNKLGPLLRLPWFKRVWVVQEVALARNARLHWGQASLDFAEIVELACYYSRNPHVTKWLGGPNDELLFLRLLFQCVYRTYGRTALWGDPQLKWFFKGPKGPSKHAVHSGLFLDILIISKVLLASDARDHIYAFLGNLLARDDRGKLLIEPDYGKTEQQISLDLTEALLQCTREAPYVLCFVQHSSVDDVTGASGPSWLHNWNNDGTDRKLIFTIGNIGLNYEAGGRVDSLQFKIQENRILLTPGLIFDELCWTSEILKSGDLALDLNGQDENSVQPQQPYIQVLLDEVTLAYQQYRGAERTWDPVQHKNDFSYTLVTGYNNKEDISQKSHASIFNAYCHFLEIRRAEPQLPADYVMSSKQAKKARRFERDTQNCDGRRLGILKSGKLALIPKFAQNGDACAILAGMATPFILRRADANLHGEGYHHLVGEAYVRGVMRGELAVNLDEVKMDIRLI</sequence>
<reference evidence="2" key="1">
    <citation type="journal article" date="2021" name="Nat. Commun.">
        <title>Genetic determinants of endophytism in the Arabidopsis root mycobiome.</title>
        <authorList>
            <person name="Mesny F."/>
            <person name="Miyauchi S."/>
            <person name="Thiergart T."/>
            <person name="Pickel B."/>
            <person name="Atanasova L."/>
            <person name="Karlsson M."/>
            <person name="Huettel B."/>
            <person name="Barry K.W."/>
            <person name="Haridas S."/>
            <person name="Chen C."/>
            <person name="Bauer D."/>
            <person name="Andreopoulos W."/>
            <person name="Pangilinan J."/>
            <person name="LaButti K."/>
            <person name="Riley R."/>
            <person name="Lipzen A."/>
            <person name="Clum A."/>
            <person name="Drula E."/>
            <person name="Henrissat B."/>
            <person name="Kohler A."/>
            <person name="Grigoriev I.V."/>
            <person name="Martin F.M."/>
            <person name="Hacquard S."/>
        </authorList>
    </citation>
    <scope>NUCLEOTIDE SEQUENCE</scope>
    <source>
        <strain evidence="2">MPI-SDFR-AT-0120</strain>
    </source>
</reference>
<dbReference type="EMBL" id="JAGMVJ010000003">
    <property type="protein sequence ID" value="KAH7092147.1"/>
    <property type="molecule type" value="Genomic_DNA"/>
</dbReference>
<protein>
    <submittedName>
        <fullName evidence="2">Heterokaryon incompatibility protein-domain-containing protein</fullName>
    </submittedName>
</protein>
<gene>
    <name evidence="2" type="ORF">FB567DRAFT_232083</name>
</gene>
<dbReference type="Pfam" id="PF06985">
    <property type="entry name" value="HET"/>
    <property type="match status" value="1"/>
</dbReference>
<proteinExistence type="predicted"/>
<keyword evidence="3" id="KW-1185">Reference proteome</keyword>
<feature type="domain" description="Heterokaryon incompatibility" evidence="1">
    <location>
        <begin position="45"/>
        <end position="195"/>
    </location>
</feature>
<dbReference type="InterPro" id="IPR010730">
    <property type="entry name" value="HET"/>
</dbReference>
<dbReference type="AlphaFoldDB" id="A0A8K0W250"/>
<dbReference type="PANTHER" id="PTHR24148">
    <property type="entry name" value="ANKYRIN REPEAT DOMAIN-CONTAINING PROTEIN 39 HOMOLOG-RELATED"/>
    <property type="match status" value="1"/>
</dbReference>
<evidence type="ECO:0000259" key="1">
    <source>
        <dbReference type="Pfam" id="PF06985"/>
    </source>
</evidence>
<comment type="caution">
    <text evidence="2">The sequence shown here is derived from an EMBL/GenBank/DDBJ whole genome shotgun (WGS) entry which is preliminary data.</text>
</comment>
<dbReference type="Proteomes" id="UP000813461">
    <property type="component" value="Unassembled WGS sequence"/>
</dbReference>
<dbReference type="OrthoDB" id="3553147at2759"/>
<dbReference type="PANTHER" id="PTHR24148:SF64">
    <property type="entry name" value="HETEROKARYON INCOMPATIBILITY DOMAIN-CONTAINING PROTEIN"/>
    <property type="match status" value="1"/>
</dbReference>
<evidence type="ECO:0000313" key="3">
    <source>
        <dbReference type="Proteomes" id="UP000813461"/>
    </source>
</evidence>
<evidence type="ECO:0000313" key="2">
    <source>
        <dbReference type="EMBL" id="KAH7092147.1"/>
    </source>
</evidence>
<dbReference type="Pfam" id="PF26639">
    <property type="entry name" value="Het-6_barrel"/>
    <property type="match status" value="1"/>
</dbReference>
<accession>A0A8K0W250</accession>
<organism evidence="2 3">
    <name type="scientific">Paraphoma chrysanthemicola</name>
    <dbReference type="NCBI Taxonomy" id="798071"/>
    <lineage>
        <taxon>Eukaryota</taxon>
        <taxon>Fungi</taxon>
        <taxon>Dikarya</taxon>
        <taxon>Ascomycota</taxon>
        <taxon>Pezizomycotina</taxon>
        <taxon>Dothideomycetes</taxon>
        <taxon>Pleosporomycetidae</taxon>
        <taxon>Pleosporales</taxon>
        <taxon>Pleosporineae</taxon>
        <taxon>Phaeosphaeriaceae</taxon>
        <taxon>Paraphoma</taxon>
    </lineage>
</organism>
<dbReference type="InterPro" id="IPR052895">
    <property type="entry name" value="HetReg/Transcr_Mod"/>
</dbReference>